<dbReference type="PANTHER" id="PTHR12143">
    <property type="entry name" value="PEPTIDE N-GLYCANASE PNGASE -RELATED"/>
    <property type="match status" value="1"/>
</dbReference>
<dbReference type="PANTHER" id="PTHR12143:SF19">
    <property type="entry name" value="PEPTIDE-N(4)-(N-ACETYL-BETA-GLUCOSAMINYL)ASPARAGINE AMIDASE"/>
    <property type="match status" value="1"/>
</dbReference>
<accession>A0A8R1Y4D9</accession>
<evidence type="ECO:0000256" key="6">
    <source>
        <dbReference type="ARBA" id="ARBA00018546"/>
    </source>
</evidence>
<dbReference type="InterPro" id="IPR008979">
    <property type="entry name" value="Galactose-bd-like_sf"/>
</dbReference>
<dbReference type="PROSITE" id="PS00194">
    <property type="entry name" value="THIOREDOXIN_1"/>
    <property type="match status" value="1"/>
</dbReference>
<evidence type="ECO:0000313" key="13">
    <source>
        <dbReference type="EnsemblMetazoa" id="PPA01759.1"/>
    </source>
</evidence>
<keyword evidence="9" id="KW-0378">Hydrolase</keyword>
<dbReference type="Pfam" id="PF04721">
    <property type="entry name" value="PAW"/>
    <property type="match status" value="1"/>
</dbReference>
<evidence type="ECO:0000256" key="3">
    <source>
        <dbReference type="ARBA" id="ARBA00004496"/>
    </source>
</evidence>
<dbReference type="SUPFAM" id="SSF54001">
    <property type="entry name" value="Cysteine proteinases"/>
    <property type="match status" value="1"/>
</dbReference>
<evidence type="ECO:0000256" key="12">
    <source>
        <dbReference type="PROSITE-ProRule" id="PRU00731"/>
    </source>
</evidence>
<dbReference type="InterPro" id="IPR017937">
    <property type="entry name" value="Thioredoxin_CS"/>
</dbReference>
<dbReference type="InterPro" id="IPR038680">
    <property type="entry name" value="PAW_sf"/>
</dbReference>
<evidence type="ECO:0000256" key="7">
    <source>
        <dbReference type="ARBA" id="ARBA00022490"/>
    </source>
</evidence>
<keyword evidence="10" id="KW-0862">Zinc</keyword>
<dbReference type="InterPro" id="IPR038765">
    <property type="entry name" value="Papain-like_cys_pep_sf"/>
</dbReference>
<dbReference type="EC" id="3.5.1.52" evidence="5"/>
<dbReference type="GO" id="GO:0046872">
    <property type="term" value="F:metal ion binding"/>
    <property type="evidence" value="ECO:0007669"/>
    <property type="project" value="UniProtKB-KW"/>
</dbReference>
<comment type="subcellular location">
    <subcellularLocation>
        <location evidence="3">Cytoplasm</location>
    </subcellularLocation>
</comment>
<dbReference type="GO" id="GO:0000224">
    <property type="term" value="F:peptide-N4-(N-acetyl-beta-glucosaminyl)asparagine amidase activity"/>
    <property type="evidence" value="ECO:0000318"/>
    <property type="project" value="GO_Central"/>
</dbReference>
<dbReference type="Proteomes" id="UP000005239">
    <property type="component" value="Unassembled WGS sequence"/>
</dbReference>
<dbReference type="SUPFAM" id="SSF49785">
    <property type="entry name" value="Galactose-binding domain-like"/>
    <property type="match status" value="1"/>
</dbReference>
<keyword evidence="8" id="KW-0479">Metal-binding</keyword>
<protein>
    <recommendedName>
        <fullName evidence="6">Peptide-N(4)-(N-acetyl-beta-glucosaminyl)asparagine amidase</fullName>
        <ecNumber evidence="5">3.5.1.52</ecNumber>
    </recommendedName>
    <alternativeName>
        <fullName evidence="11">Peptide:N-glycanase</fullName>
    </alternativeName>
</protein>
<dbReference type="EnsemblMetazoa" id="PPA01759.1">
    <property type="protein sequence ID" value="PPA01759.1"/>
    <property type="gene ID" value="WBGene00091313"/>
</dbReference>
<dbReference type="CDD" id="cd02947">
    <property type="entry name" value="TRX_family"/>
    <property type="match status" value="1"/>
</dbReference>
<evidence type="ECO:0000256" key="8">
    <source>
        <dbReference type="ARBA" id="ARBA00022723"/>
    </source>
</evidence>
<dbReference type="GO" id="GO:0006516">
    <property type="term" value="P:glycoprotein catabolic process"/>
    <property type="evidence" value="ECO:0000318"/>
    <property type="project" value="GO_Central"/>
</dbReference>
<dbReference type="Gene3D" id="3.10.620.30">
    <property type="match status" value="2"/>
</dbReference>
<dbReference type="AlphaFoldDB" id="A0A2A6CIK0"/>
<dbReference type="SMART" id="SM00460">
    <property type="entry name" value="TGc"/>
    <property type="match status" value="1"/>
</dbReference>
<reference evidence="14" key="1">
    <citation type="journal article" date="2008" name="Nat. Genet.">
        <title>The Pristionchus pacificus genome provides a unique perspective on nematode lifestyle and parasitism.</title>
        <authorList>
            <person name="Dieterich C."/>
            <person name="Clifton S.W."/>
            <person name="Schuster L.N."/>
            <person name="Chinwalla A."/>
            <person name="Delehaunty K."/>
            <person name="Dinkelacker I."/>
            <person name="Fulton L."/>
            <person name="Fulton R."/>
            <person name="Godfrey J."/>
            <person name="Minx P."/>
            <person name="Mitreva M."/>
            <person name="Roeseler W."/>
            <person name="Tian H."/>
            <person name="Witte H."/>
            <person name="Yang S.P."/>
            <person name="Wilson R.K."/>
            <person name="Sommer R.J."/>
        </authorList>
    </citation>
    <scope>NUCLEOTIDE SEQUENCE [LARGE SCALE GENOMIC DNA]</scope>
    <source>
        <strain evidence="14">PS312</strain>
    </source>
</reference>
<dbReference type="Pfam" id="PF01841">
    <property type="entry name" value="Transglut_core"/>
    <property type="match status" value="1"/>
</dbReference>
<dbReference type="GO" id="GO:0005829">
    <property type="term" value="C:cytosol"/>
    <property type="evidence" value="ECO:0000318"/>
    <property type="project" value="GO_Central"/>
</dbReference>
<dbReference type="InterPro" id="IPR006588">
    <property type="entry name" value="Peptide_N_glycanase_PAW_dom"/>
</dbReference>
<evidence type="ECO:0000256" key="4">
    <source>
        <dbReference type="ARBA" id="ARBA00009390"/>
    </source>
</evidence>
<gene>
    <name evidence="13" type="primary">WBGene00091313</name>
</gene>
<comment type="cofactor">
    <cofactor evidence="2">
        <name>Zn(2+)</name>
        <dbReference type="ChEBI" id="CHEBI:29105"/>
    </cofactor>
</comment>
<evidence type="ECO:0000256" key="1">
    <source>
        <dbReference type="ARBA" id="ARBA00001650"/>
    </source>
</evidence>
<accession>A0A2A6CIK0</accession>
<name>A0A2A6CIK0_PRIPA</name>
<organism evidence="13 14">
    <name type="scientific">Pristionchus pacificus</name>
    <name type="common">Parasitic nematode worm</name>
    <dbReference type="NCBI Taxonomy" id="54126"/>
    <lineage>
        <taxon>Eukaryota</taxon>
        <taxon>Metazoa</taxon>
        <taxon>Ecdysozoa</taxon>
        <taxon>Nematoda</taxon>
        <taxon>Chromadorea</taxon>
        <taxon>Rhabditida</taxon>
        <taxon>Rhabditina</taxon>
        <taxon>Diplogasteromorpha</taxon>
        <taxon>Diplogasteroidea</taxon>
        <taxon>Neodiplogasteridae</taxon>
        <taxon>Pristionchus</taxon>
    </lineage>
</organism>
<evidence type="ECO:0000256" key="9">
    <source>
        <dbReference type="ARBA" id="ARBA00022801"/>
    </source>
</evidence>
<evidence type="ECO:0000313" key="14">
    <source>
        <dbReference type="Proteomes" id="UP000005239"/>
    </source>
</evidence>
<comment type="similarity">
    <text evidence="4 12">Belongs to the transglutaminase-like superfamily. PNGase family.</text>
</comment>
<evidence type="ECO:0000256" key="2">
    <source>
        <dbReference type="ARBA" id="ARBA00001947"/>
    </source>
</evidence>
<evidence type="ECO:0000256" key="11">
    <source>
        <dbReference type="ARBA" id="ARBA00032901"/>
    </source>
</evidence>
<sequence length="1017" mass="114386">MVVLLQSSLDLDALITRLGAAGCIFIDFFADWCPPCRRIAPIYEEMASQFPTITFTKVNVDMSRDIAGRYGIRAMPTFIVLWGGQEVERVQGADPNRLQQLAQQYAAAAAAAAAANPNAATAAEKQFLQQFTVQSERFAKYYDSELAQMLARSVVPPRISDVLDEKGPTLAAALDLMKWFKHEFFRWIDTPDCPQCKVDTGTKGKGLAGTPTPEELAHGASRVEIHSCPQCHSEARFPRYNDPIKLIETRGGRCGEWANCFALITHSLGFKTRFIYDVTDHVWVELFLEGRWMHFDPCEATFDKPLLYEVGWKKPLSYVLAFGRDHVADVTCKYVADARVAFKRRHMVRESVLFSYLGKLSTRMLNSTIPSEAERKKRAEEIRGERVRELIESIRVGPIDETDYGGRISGDLKWRLERGETEKGEEAEAPKAPSEPYTIKVSKEQANEDGEFVVVYDVVKDEYSIGGEIRCGFAGSLAAGSGIQRKVEQDWRMVYVCREEGAAEGLLEWNVELDGAEIDTVTVEAREVLQKEGARVILTVCSGDQCMMVFPSRKLEIAGADLSPGASLHVKAQFVGGQGALAFQHAQLFRASLDDPKGPHLELSLFYPAITKFHYSCIVSSDSLSLDEPAHLGHDKFTRLGMDGRFAYFQCRHERGEEKGLGIWRVDTLVPSSHKRILFIPYSEMNYAHSTMGRDEFGRALIYILLLTSEDDLLCVRIHEIRIDSLYQDPTHTIFELGHPADYSNPLFNVPLHNAALGVGQRENGPRVPRTVFLYDASITQGDIPYWRILLDRESCTFSIEQDTIPAVDPVRCGGQVPDDLPRMVHRFPVVIDGAKRRFLRFGLDQRVFVFTEERFDGKPSSQGDWIPYSERPDNEQSLVEICGSRQLRETFALIVDGDVCILRHRTEDHHNHYSRLVLDDANLEYYFVPCGVARIERNLSVGKQSYTTVNERIAVIAGLEELAVIDLQPQRLGEIALWTIQKQVSARSFPTGALSDGWSVQRIAEILGYVGAQEII</sequence>
<dbReference type="InterPro" id="IPR013766">
    <property type="entry name" value="Thioredoxin_domain"/>
</dbReference>
<dbReference type="PROSITE" id="PS51398">
    <property type="entry name" value="PAW"/>
    <property type="match status" value="1"/>
</dbReference>
<evidence type="ECO:0000256" key="10">
    <source>
        <dbReference type="ARBA" id="ARBA00022833"/>
    </source>
</evidence>
<dbReference type="Pfam" id="PF00085">
    <property type="entry name" value="Thioredoxin"/>
    <property type="match status" value="1"/>
</dbReference>
<dbReference type="InterPro" id="IPR050883">
    <property type="entry name" value="PNGase"/>
</dbReference>
<keyword evidence="14" id="KW-1185">Reference proteome</keyword>
<keyword evidence="7" id="KW-0963">Cytoplasm</keyword>
<dbReference type="Gene3D" id="3.40.30.10">
    <property type="entry name" value="Glutaredoxin"/>
    <property type="match status" value="1"/>
</dbReference>
<dbReference type="SUPFAM" id="SSF52833">
    <property type="entry name" value="Thioredoxin-like"/>
    <property type="match status" value="1"/>
</dbReference>
<reference evidence="13" key="2">
    <citation type="submission" date="2022-06" db="UniProtKB">
        <authorList>
            <consortium name="EnsemblMetazoa"/>
        </authorList>
    </citation>
    <scope>IDENTIFICATION</scope>
    <source>
        <strain evidence="13">PS312</strain>
    </source>
</reference>
<dbReference type="GO" id="GO:0005634">
    <property type="term" value="C:nucleus"/>
    <property type="evidence" value="ECO:0000318"/>
    <property type="project" value="GO_Central"/>
</dbReference>
<dbReference type="PROSITE" id="PS51352">
    <property type="entry name" value="THIOREDOXIN_2"/>
    <property type="match status" value="1"/>
</dbReference>
<dbReference type="GO" id="GO:0030513">
    <property type="term" value="P:positive regulation of BMP signaling pathway"/>
    <property type="evidence" value="ECO:0000318"/>
    <property type="project" value="GO_Central"/>
</dbReference>
<proteinExistence type="inferred from homology"/>
<dbReference type="Gene3D" id="2.60.120.1020">
    <property type="entry name" value="Peptide N glycanase, PAW domain"/>
    <property type="match status" value="1"/>
</dbReference>
<comment type="catalytic activity">
    <reaction evidence="1">
        <text>Hydrolysis of an N(4)-(acetyl-beta-D-glucosaminyl)asparagine residue in which the glucosamine residue may be further glycosylated, to yield a (substituted) N-acetyl-beta-D-glucosaminylamine and a peptide containing an aspartate residue.</text>
        <dbReference type="EC" id="3.5.1.52"/>
    </reaction>
</comment>
<dbReference type="InterPro" id="IPR002931">
    <property type="entry name" value="Transglutaminase-like"/>
</dbReference>
<evidence type="ECO:0000256" key="5">
    <source>
        <dbReference type="ARBA" id="ARBA00012158"/>
    </source>
</evidence>
<dbReference type="InterPro" id="IPR036249">
    <property type="entry name" value="Thioredoxin-like_sf"/>
</dbReference>